<dbReference type="AlphaFoldDB" id="A0A4R1BGA5"/>
<sequence length="90" mass="10826">MESRGGETRERRVPATLEGAYELRDAARTSGERDFYQEHVYRLRAREYRSRGIRTRKSALRRERSRAEALRADGAGRRRFWWRRALGERK</sequence>
<keyword evidence="2" id="KW-1185">Reference proteome</keyword>
<dbReference type="Proteomes" id="UP000295244">
    <property type="component" value="Unassembled WGS sequence"/>
</dbReference>
<comment type="caution">
    <text evidence="1">The sequence shown here is derived from an EMBL/GenBank/DDBJ whole genome shotgun (WGS) entry which is preliminary data.</text>
</comment>
<protein>
    <submittedName>
        <fullName evidence="1">Uncharacterized protein</fullName>
    </submittedName>
</protein>
<dbReference type="EMBL" id="SKBU01000017">
    <property type="protein sequence ID" value="TCJ16219.1"/>
    <property type="molecule type" value="Genomic_DNA"/>
</dbReference>
<dbReference type="RefSeq" id="WP_132691616.1">
    <property type="nucleotide sequence ID" value="NZ_SKBU01000017.1"/>
</dbReference>
<accession>A0A4R1BGA5</accession>
<organism evidence="1 2">
    <name type="scientific">Rubrobacter taiwanensis</name>
    <dbReference type="NCBI Taxonomy" id="185139"/>
    <lineage>
        <taxon>Bacteria</taxon>
        <taxon>Bacillati</taxon>
        <taxon>Actinomycetota</taxon>
        <taxon>Rubrobacteria</taxon>
        <taxon>Rubrobacterales</taxon>
        <taxon>Rubrobacteraceae</taxon>
        <taxon>Rubrobacter</taxon>
    </lineage>
</organism>
<evidence type="ECO:0000313" key="1">
    <source>
        <dbReference type="EMBL" id="TCJ16219.1"/>
    </source>
</evidence>
<evidence type="ECO:0000313" key="2">
    <source>
        <dbReference type="Proteomes" id="UP000295244"/>
    </source>
</evidence>
<reference evidence="1 2" key="1">
    <citation type="submission" date="2019-03" db="EMBL/GenBank/DDBJ databases">
        <title>Whole genome sequence of a novel Rubrobacter taiwanensis strain, isolated from Yellowstone National Park.</title>
        <authorList>
            <person name="Freed S."/>
            <person name="Ramaley R.F."/>
            <person name="Kyndt J.A."/>
        </authorList>
    </citation>
    <scope>NUCLEOTIDE SEQUENCE [LARGE SCALE GENOMIC DNA]</scope>
    <source>
        <strain evidence="1 2">Yellowstone</strain>
    </source>
</reference>
<name>A0A4R1BGA5_9ACTN</name>
<proteinExistence type="predicted"/>
<gene>
    <name evidence="1" type="ORF">E0L93_10325</name>
</gene>